<dbReference type="EMBL" id="JBHFQA010000017">
    <property type="protein sequence ID" value="KAL2084322.1"/>
    <property type="molecule type" value="Genomic_DNA"/>
</dbReference>
<dbReference type="SUPFAM" id="SSF160696">
    <property type="entry name" value="BTG domain-like"/>
    <property type="match status" value="1"/>
</dbReference>
<organism evidence="4 5">
    <name type="scientific">Coilia grayii</name>
    <name type="common">Gray's grenadier anchovy</name>
    <dbReference type="NCBI Taxonomy" id="363190"/>
    <lineage>
        <taxon>Eukaryota</taxon>
        <taxon>Metazoa</taxon>
        <taxon>Chordata</taxon>
        <taxon>Craniata</taxon>
        <taxon>Vertebrata</taxon>
        <taxon>Euteleostomi</taxon>
        <taxon>Actinopterygii</taxon>
        <taxon>Neopterygii</taxon>
        <taxon>Teleostei</taxon>
        <taxon>Clupei</taxon>
        <taxon>Clupeiformes</taxon>
        <taxon>Clupeoidei</taxon>
        <taxon>Engraulidae</taxon>
        <taxon>Coilinae</taxon>
        <taxon>Coilia</taxon>
    </lineage>
</organism>
<protein>
    <recommendedName>
        <fullName evidence="3">Anti-proliferative protein domain-containing protein</fullName>
    </recommendedName>
</protein>
<dbReference type="InterPro" id="IPR002087">
    <property type="entry name" value="Anti_prolifrtn"/>
</dbReference>
<evidence type="ECO:0000313" key="5">
    <source>
        <dbReference type="Proteomes" id="UP001591681"/>
    </source>
</evidence>
<name>A0ABD1JAW1_9TELE</name>
<comment type="caution">
    <text evidence="4">The sequence shown here is derived from an EMBL/GenBank/DDBJ whole genome shotgun (WGS) entry which is preliminary data.</text>
</comment>
<evidence type="ECO:0000256" key="2">
    <source>
        <dbReference type="SAM" id="MobiDB-lite"/>
    </source>
</evidence>
<feature type="compositionally biased region" description="Low complexity" evidence="2">
    <location>
        <begin position="148"/>
        <end position="164"/>
    </location>
</feature>
<reference evidence="4 5" key="1">
    <citation type="submission" date="2024-09" db="EMBL/GenBank/DDBJ databases">
        <title>A chromosome-level genome assembly of Gray's grenadier anchovy, Coilia grayii.</title>
        <authorList>
            <person name="Fu Z."/>
        </authorList>
    </citation>
    <scope>NUCLEOTIDE SEQUENCE [LARGE SCALE GENOMIC DNA]</scope>
    <source>
        <strain evidence="4">G4</strain>
        <tissue evidence="4">Muscle</tissue>
    </source>
</reference>
<proteinExistence type="inferred from homology"/>
<feature type="compositionally biased region" description="Basic residues" evidence="2">
    <location>
        <begin position="205"/>
        <end position="214"/>
    </location>
</feature>
<feature type="compositionally biased region" description="Basic and acidic residues" evidence="2">
    <location>
        <begin position="170"/>
        <end position="197"/>
    </location>
</feature>
<dbReference type="Gene3D" id="3.90.640.90">
    <property type="entry name" value="Anti-proliferative protein, N-terminal domain"/>
    <property type="match status" value="1"/>
</dbReference>
<comment type="similarity">
    <text evidence="1">Belongs to the BTG family.</text>
</comment>
<gene>
    <name evidence="4" type="ORF">ACEWY4_019840</name>
</gene>
<sequence length="284" mass="31876">MKREVSAAVNFLKRLALERGRVNKTKAEHFSEKLQKFLCEKYTDHWYPENPSKGQAFRCIRINPGSPCDECVRRACDESEIQPSDLGLPREITLWVDPLEVCVRSGENCRYFTVASFSESEEDEEEQVVKDEKDGGVVARSDLLNLDTSDYHSASSSDCSSEASSDTEEEAARDGEAQGEKEKEQGKKKEAKAEEKALAAITMKPRTRGPRKVPKSQQQMPPGLQYFYHPAPVWPQYKKKGPVFLTTVCGPPPPPMVGYYVLPKPPPQFIMPHATLQPWGAVKG</sequence>
<feature type="region of interest" description="Disordered" evidence="2">
    <location>
        <begin position="148"/>
        <end position="222"/>
    </location>
</feature>
<dbReference type="PRINTS" id="PR00310">
    <property type="entry name" value="ANTIPRLFBTG1"/>
</dbReference>
<dbReference type="AlphaFoldDB" id="A0ABD1JAW1"/>
<dbReference type="Proteomes" id="UP001591681">
    <property type="component" value="Unassembled WGS sequence"/>
</dbReference>
<dbReference type="InterPro" id="IPR036054">
    <property type="entry name" value="BTG-like_sf"/>
</dbReference>
<dbReference type="PANTHER" id="PTHR22978">
    <property type="entry name" value="B-CELL TRANSLOCATION GENE"/>
    <property type="match status" value="1"/>
</dbReference>
<dbReference type="Pfam" id="PF07742">
    <property type="entry name" value="BTG"/>
    <property type="match status" value="1"/>
</dbReference>
<dbReference type="PANTHER" id="PTHR22978:SF12">
    <property type="entry name" value="MATERNAL B9.15 PROTEIN-LIKE ISOFORM X1"/>
    <property type="match status" value="1"/>
</dbReference>
<accession>A0ABD1JAW1</accession>
<feature type="domain" description="Anti-proliferative protein" evidence="3">
    <location>
        <begin position="42"/>
        <end position="62"/>
    </location>
</feature>
<dbReference type="PROSITE" id="PS00960">
    <property type="entry name" value="BTG_1"/>
    <property type="match status" value="1"/>
</dbReference>
<evidence type="ECO:0000256" key="1">
    <source>
        <dbReference type="ARBA" id="ARBA00007989"/>
    </source>
</evidence>
<keyword evidence="5" id="KW-1185">Reference proteome</keyword>
<evidence type="ECO:0000259" key="3">
    <source>
        <dbReference type="PROSITE" id="PS00960"/>
    </source>
</evidence>
<dbReference type="SMART" id="SM00099">
    <property type="entry name" value="btg1"/>
    <property type="match status" value="1"/>
</dbReference>
<dbReference type="InterPro" id="IPR033332">
    <property type="entry name" value="BTG"/>
</dbReference>
<dbReference type="FunFam" id="3.90.640.90:FF:000002">
    <property type="entry name" value="BTG anti-proliferation factor 4"/>
    <property type="match status" value="1"/>
</dbReference>
<evidence type="ECO:0000313" key="4">
    <source>
        <dbReference type="EMBL" id="KAL2084322.1"/>
    </source>
</evidence>